<proteinExistence type="inferred from homology"/>
<dbReference type="InterPro" id="IPR000305">
    <property type="entry name" value="GIY-YIG_endonuc"/>
</dbReference>
<dbReference type="Proteomes" id="UP000183900">
    <property type="component" value="Unassembled WGS sequence"/>
</dbReference>
<keyword evidence="3" id="KW-0255">Endonuclease</keyword>
<feature type="domain" description="GIY-YIG" evidence="2">
    <location>
        <begin position="1"/>
        <end position="78"/>
    </location>
</feature>
<dbReference type="GO" id="GO:0004519">
    <property type="term" value="F:endonuclease activity"/>
    <property type="evidence" value="ECO:0007669"/>
    <property type="project" value="UniProtKB-KW"/>
</dbReference>
<sequence length="95" mass="11595">MPAWVYIMASKPYETLYTGVTAVLARRVYEHREGQIEGFTERYGIKWLVWYQEVATMHEAIAMEKKIKRWRRQWKFDLIEKGNPQWRDLYPDLNL</sequence>
<evidence type="ECO:0000259" key="2">
    <source>
        <dbReference type="PROSITE" id="PS50164"/>
    </source>
</evidence>
<keyword evidence="4" id="KW-1185">Reference proteome</keyword>
<dbReference type="AlphaFoldDB" id="A0A0K6I8Z7"/>
<keyword evidence="3" id="KW-0540">Nuclease</keyword>
<dbReference type="PROSITE" id="PS50164">
    <property type="entry name" value="GIY_YIG"/>
    <property type="match status" value="1"/>
</dbReference>
<reference evidence="4" key="1">
    <citation type="submission" date="2015-08" db="EMBL/GenBank/DDBJ databases">
        <authorList>
            <person name="Varghese N."/>
        </authorList>
    </citation>
    <scope>NUCLEOTIDE SEQUENCE [LARGE SCALE GENOMIC DNA]</scope>
    <source>
        <strain evidence="4">DSM 23407</strain>
    </source>
</reference>
<dbReference type="CDD" id="cd10448">
    <property type="entry name" value="GIY-YIG_unchar_3"/>
    <property type="match status" value="1"/>
</dbReference>
<keyword evidence="3" id="KW-0378">Hydrolase</keyword>
<dbReference type="PANTHER" id="PTHR34477">
    <property type="entry name" value="UPF0213 PROTEIN YHBQ"/>
    <property type="match status" value="1"/>
</dbReference>
<dbReference type="InterPro" id="IPR035901">
    <property type="entry name" value="GIY-YIG_endonuc_sf"/>
</dbReference>
<evidence type="ECO:0000313" key="4">
    <source>
        <dbReference type="Proteomes" id="UP000183900"/>
    </source>
</evidence>
<dbReference type="PANTHER" id="PTHR34477:SF5">
    <property type="entry name" value="BSL5627 PROTEIN"/>
    <property type="match status" value="1"/>
</dbReference>
<dbReference type="OrthoDB" id="287318at2"/>
<dbReference type="InterPro" id="IPR050190">
    <property type="entry name" value="UPF0213_domain"/>
</dbReference>
<evidence type="ECO:0000313" key="3">
    <source>
        <dbReference type="EMBL" id="CUA99523.1"/>
    </source>
</evidence>
<organism evidence="3 4">
    <name type="scientific">Pannonibacter indicus</name>
    <dbReference type="NCBI Taxonomy" id="466044"/>
    <lineage>
        <taxon>Bacteria</taxon>
        <taxon>Pseudomonadati</taxon>
        <taxon>Pseudomonadota</taxon>
        <taxon>Alphaproteobacteria</taxon>
        <taxon>Hyphomicrobiales</taxon>
        <taxon>Stappiaceae</taxon>
        <taxon>Pannonibacter</taxon>
    </lineage>
</organism>
<comment type="similarity">
    <text evidence="1">Belongs to the UPF0213 family.</text>
</comment>
<accession>A0A0K6I8Z7</accession>
<dbReference type="Pfam" id="PF01541">
    <property type="entry name" value="GIY-YIG"/>
    <property type="match status" value="1"/>
</dbReference>
<gene>
    <name evidence="3" type="ORF">Ga0061067_11359</name>
</gene>
<dbReference type="SUPFAM" id="SSF82771">
    <property type="entry name" value="GIY-YIG endonuclease"/>
    <property type="match status" value="1"/>
</dbReference>
<dbReference type="EMBL" id="CYHE01000013">
    <property type="protein sequence ID" value="CUA99523.1"/>
    <property type="molecule type" value="Genomic_DNA"/>
</dbReference>
<dbReference type="RefSeq" id="WP_055456708.1">
    <property type="nucleotide sequence ID" value="NZ_CYHE01000013.1"/>
</dbReference>
<protein>
    <submittedName>
        <fullName evidence="3">Predicted endonuclease, GIY-YIG superfamily</fullName>
    </submittedName>
</protein>
<dbReference type="Gene3D" id="3.40.1440.10">
    <property type="entry name" value="GIY-YIG endonuclease"/>
    <property type="match status" value="1"/>
</dbReference>
<evidence type="ECO:0000256" key="1">
    <source>
        <dbReference type="ARBA" id="ARBA00007435"/>
    </source>
</evidence>
<name>A0A0K6I8Z7_9HYPH</name>